<dbReference type="InterPro" id="IPR005632">
    <property type="entry name" value="Chaperone_Skp"/>
</dbReference>
<keyword evidence="2 5" id="KW-0732">Signal</keyword>
<reference evidence="6 7" key="1">
    <citation type="submission" date="2016-10" db="EMBL/GenBank/DDBJ databases">
        <authorList>
            <person name="de Groot N.N."/>
        </authorList>
    </citation>
    <scope>NUCLEOTIDE SEQUENCE [LARGE SCALE GENOMIC DNA]</scope>
    <source>
        <strain evidence="6 7">RK1</strain>
    </source>
</reference>
<proteinExistence type="inferred from homology"/>
<keyword evidence="7" id="KW-1185">Reference proteome</keyword>
<evidence type="ECO:0000313" key="6">
    <source>
        <dbReference type="EMBL" id="SFH79442.1"/>
    </source>
</evidence>
<feature type="region of interest" description="Disordered" evidence="4">
    <location>
        <begin position="62"/>
        <end position="89"/>
    </location>
</feature>
<dbReference type="GO" id="GO:0005829">
    <property type="term" value="C:cytosol"/>
    <property type="evidence" value="ECO:0007669"/>
    <property type="project" value="TreeGrafter"/>
</dbReference>
<dbReference type="GO" id="GO:0051082">
    <property type="term" value="F:unfolded protein binding"/>
    <property type="evidence" value="ECO:0007669"/>
    <property type="project" value="InterPro"/>
</dbReference>
<feature type="signal peptide" evidence="5">
    <location>
        <begin position="1"/>
        <end position="26"/>
    </location>
</feature>
<feature type="chain" id="PRO_5011761878" evidence="5">
    <location>
        <begin position="27"/>
        <end position="191"/>
    </location>
</feature>
<dbReference type="PANTHER" id="PTHR35089">
    <property type="entry name" value="CHAPERONE PROTEIN SKP"/>
    <property type="match status" value="1"/>
</dbReference>
<organism evidence="6 7">
    <name type="scientific">Parapedobacter indicus</name>
    <dbReference type="NCBI Taxonomy" id="1477437"/>
    <lineage>
        <taxon>Bacteria</taxon>
        <taxon>Pseudomonadati</taxon>
        <taxon>Bacteroidota</taxon>
        <taxon>Sphingobacteriia</taxon>
        <taxon>Sphingobacteriales</taxon>
        <taxon>Sphingobacteriaceae</taxon>
        <taxon>Parapedobacter</taxon>
    </lineage>
</organism>
<evidence type="ECO:0000256" key="1">
    <source>
        <dbReference type="ARBA" id="ARBA00009091"/>
    </source>
</evidence>
<dbReference type="GO" id="GO:0050821">
    <property type="term" value="P:protein stabilization"/>
    <property type="evidence" value="ECO:0007669"/>
    <property type="project" value="TreeGrafter"/>
</dbReference>
<feature type="compositionally biased region" description="Basic and acidic residues" evidence="4">
    <location>
        <begin position="62"/>
        <end position="75"/>
    </location>
</feature>
<sequence>MNSMKNLLKGVGMVAVLFLSTGLVSAQQKIGHVNSNDIIQAMPEFKTAQTEFENLQKTKEGELQQMGTEHDKKLTEAQSLSRNRSEANKDSIDAKLQQLGTEIQEIQRRIQEVQQVAQQELQTKQEQLFAPIFQKANTAVQSVAKEKGYAYVFDIANSAIPYFAGGDDLTADVKTKLGISASTPAATPANP</sequence>
<dbReference type="SMART" id="SM00935">
    <property type="entry name" value="OmpH"/>
    <property type="match status" value="1"/>
</dbReference>
<dbReference type="InterPro" id="IPR024930">
    <property type="entry name" value="Skp_dom_sf"/>
</dbReference>
<dbReference type="AlphaFoldDB" id="A0A1I3CY65"/>
<evidence type="ECO:0000313" key="7">
    <source>
        <dbReference type="Proteomes" id="UP000198670"/>
    </source>
</evidence>
<dbReference type="PANTHER" id="PTHR35089:SF1">
    <property type="entry name" value="CHAPERONE PROTEIN SKP"/>
    <property type="match status" value="1"/>
</dbReference>
<comment type="similarity">
    <text evidence="1">Belongs to the Skp family.</text>
</comment>
<evidence type="ECO:0000256" key="4">
    <source>
        <dbReference type="SAM" id="MobiDB-lite"/>
    </source>
</evidence>
<feature type="coiled-coil region" evidence="3">
    <location>
        <begin position="89"/>
        <end position="123"/>
    </location>
</feature>
<evidence type="ECO:0000256" key="5">
    <source>
        <dbReference type="SAM" id="SignalP"/>
    </source>
</evidence>
<protein>
    <submittedName>
        <fullName evidence="6">Periplasmic chaperone for outer membrane proteins Skp</fullName>
    </submittedName>
</protein>
<keyword evidence="3" id="KW-0175">Coiled coil</keyword>
<dbReference type="Pfam" id="PF03938">
    <property type="entry name" value="OmpH"/>
    <property type="match status" value="1"/>
</dbReference>
<dbReference type="Gene3D" id="3.30.910.20">
    <property type="entry name" value="Skp domain"/>
    <property type="match status" value="1"/>
</dbReference>
<evidence type="ECO:0000256" key="2">
    <source>
        <dbReference type="ARBA" id="ARBA00022729"/>
    </source>
</evidence>
<dbReference type="STRING" id="1477437.SAMN05444682_101238"/>
<evidence type="ECO:0000256" key="3">
    <source>
        <dbReference type="SAM" id="Coils"/>
    </source>
</evidence>
<dbReference type="Proteomes" id="UP000198670">
    <property type="component" value="Unassembled WGS sequence"/>
</dbReference>
<dbReference type="EMBL" id="FOQO01000001">
    <property type="protein sequence ID" value="SFH79442.1"/>
    <property type="molecule type" value="Genomic_DNA"/>
</dbReference>
<accession>A0A1I3CY65</accession>
<dbReference type="SUPFAM" id="SSF111384">
    <property type="entry name" value="OmpH-like"/>
    <property type="match status" value="1"/>
</dbReference>
<name>A0A1I3CY65_9SPHI</name>
<gene>
    <name evidence="6" type="ORF">SAMN05444682_101238</name>
</gene>